<dbReference type="CDD" id="cd00093">
    <property type="entry name" value="HTH_XRE"/>
    <property type="match status" value="1"/>
</dbReference>
<feature type="transmembrane region" description="Helical" evidence="6">
    <location>
        <begin position="82"/>
        <end position="109"/>
    </location>
</feature>
<dbReference type="Proteomes" id="UP000270046">
    <property type="component" value="Chromosome"/>
</dbReference>
<comment type="subcellular location">
    <subcellularLocation>
        <location evidence="1">Membrane</location>
        <topology evidence="1">Multi-pass membrane protein</topology>
    </subcellularLocation>
</comment>
<evidence type="ECO:0000256" key="4">
    <source>
        <dbReference type="ARBA" id="ARBA00023125"/>
    </source>
</evidence>
<gene>
    <name evidence="8" type="ORF">HYN43_000205</name>
</gene>
<keyword evidence="9" id="KW-1185">Reference proteome</keyword>
<dbReference type="PROSITE" id="PS50943">
    <property type="entry name" value="HTH_CROC1"/>
    <property type="match status" value="1"/>
</dbReference>
<proteinExistence type="predicted"/>
<dbReference type="GO" id="GO:0003700">
    <property type="term" value="F:DNA-binding transcription factor activity"/>
    <property type="evidence" value="ECO:0007669"/>
    <property type="project" value="TreeGrafter"/>
</dbReference>
<evidence type="ECO:0000256" key="6">
    <source>
        <dbReference type="SAM" id="Phobius"/>
    </source>
</evidence>
<dbReference type="InterPro" id="IPR019109">
    <property type="entry name" value="MamF_MmsF"/>
</dbReference>
<dbReference type="Pfam" id="PF09685">
    <property type="entry name" value="MamF_MmsF"/>
    <property type="match status" value="1"/>
</dbReference>
<dbReference type="SMART" id="SM00530">
    <property type="entry name" value="HTH_XRE"/>
    <property type="match status" value="1"/>
</dbReference>
<evidence type="ECO:0000313" key="8">
    <source>
        <dbReference type="EMBL" id="AYL93811.1"/>
    </source>
</evidence>
<feature type="transmembrane region" description="Helical" evidence="6">
    <location>
        <begin position="163"/>
        <end position="187"/>
    </location>
</feature>
<dbReference type="GO" id="GO:0005829">
    <property type="term" value="C:cytosol"/>
    <property type="evidence" value="ECO:0007669"/>
    <property type="project" value="TreeGrafter"/>
</dbReference>
<feature type="domain" description="HTH cro/C1-type" evidence="7">
    <location>
        <begin position="10"/>
        <end position="64"/>
    </location>
</feature>
<dbReference type="InterPro" id="IPR010982">
    <property type="entry name" value="Lambda_DNA-bd_dom_sf"/>
</dbReference>
<dbReference type="InterPro" id="IPR050807">
    <property type="entry name" value="TransReg_Diox_bact_type"/>
</dbReference>
<dbReference type="Gene3D" id="1.10.260.40">
    <property type="entry name" value="lambda repressor-like DNA-binding domains"/>
    <property type="match status" value="1"/>
</dbReference>
<dbReference type="InterPro" id="IPR001387">
    <property type="entry name" value="Cro/C1-type_HTH"/>
</dbReference>
<name>A0A494VK69_9SPHI</name>
<sequence length="202" mass="23243">MKTYNPGKKIKELRTRKGLSQEELAEQAQLSLRTIQRIENDETEARGDTLKRLATALSVDTEFLTETSDELIESMPDDSRRFLATINLSALSFIIFPLLGIALPLALWLSNRKTLKGIDKPCKRIINFQISWCLSFVVFVVLLLNSEMFHLPHFVLNLGMAEWILLSIPLFYGANIMYIIFNSILVYNTRKIFYQPAVPFLR</sequence>
<dbReference type="EMBL" id="CP032869">
    <property type="protein sequence ID" value="AYL93811.1"/>
    <property type="molecule type" value="Genomic_DNA"/>
</dbReference>
<dbReference type="PANTHER" id="PTHR46797">
    <property type="entry name" value="HTH-TYPE TRANSCRIPTIONAL REGULATOR"/>
    <property type="match status" value="1"/>
</dbReference>
<keyword evidence="3 6" id="KW-1133">Transmembrane helix</keyword>
<evidence type="ECO:0000256" key="2">
    <source>
        <dbReference type="ARBA" id="ARBA00022692"/>
    </source>
</evidence>
<dbReference type="AlphaFoldDB" id="A0A494VK69"/>
<evidence type="ECO:0000256" key="3">
    <source>
        <dbReference type="ARBA" id="ARBA00022989"/>
    </source>
</evidence>
<protein>
    <submittedName>
        <fullName evidence="8">DUF4870 domain-containing protein</fullName>
    </submittedName>
</protein>
<evidence type="ECO:0000256" key="5">
    <source>
        <dbReference type="ARBA" id="ARBA00023136"/>
    </source>
</evidence>
<keyword evidence="4" id="KW-0238">DNA-binding</keyword>
<evidence type="ECO:0000259" key="7">
    <source>
        <dbReference type="PROSITE" id="PS50943"/>
    </source>
</evidence>
<dbReference type="KEGG" id="muh:HYN43_000205"/>
<keyword evidence="2 6" id="KW-0812">Transmembrane</keyword>
<dbReference type="GO" id="GO:0003677">
    <property type="term" value="F:DNA binding"/>
    <property type="evidence" value="ECO:0007669"/>
    <property type="project" value="UniProtKB-KW"/>
</dbReference>
<dbReference type="RefSeq" id="WP_119407532.1">
    <property type="nucleotide sequence ID" value="NZ_CP032869.1"/>
</dbReference>
<dbReference type="Pfam" id="PF01381">
    <property type="entry name" value="HTH_3"/>
    <property type="match status" value="1"/>
</dbReference>
<keyword evidence="5 6" id="KW-0472">Membrane</keyword>
<evidence type="ECO:0000256" key="1">
    <source>
        <dbReference type="ARBA" id="ARBA00004141"/>
    </source>
</evidence>
<organism evidence="8 9">
    <name type="scientific">Mucilaginibacter celer</name>
    <dbReference type="NCBI Taxonomy" id="2305508"/>
    <lineage>
        <taxon>Bacteria</taxon>
        <taxon>Pseudomonadati</taxon>
        <taxon>Bacteroidota</taxon>
        <taxon>Sphingobacteriia</taxon>
        <taxon>Sphingobacteriales</taxon>
        <taxon>Sphingobacteriaceae</taxon>
        <taxon>Mucilaginibacter</taxon>
    </lineage>
</organism>
<dbReference type="PANTHER" id="PTHR46797:SF1">
    <property type="entry name" value="METHYLPHOSPHONATE SYNTHASE"/>
    <property type="match status" value="1"/>
</dbReference>
<dbReference type="OrthoDB" id="1357763at2"/>
<feature type="transmembrane region" description="Helical" evidence="6">
    <location>
        <begin position="130"/>
        <end position="151"/>
    </location>
</feature>
<reference evidence="8 9" key="1">
    <citation type="submission" date="2018-10" db="EMBL/GenBank/DDBJ databases">
        <title>Genome sequencing of Mucilaginibacter sp. HYN0043.</title>
        <authorList>
            <person name="Kim M."/>
            <person name="Yi H."/>
        </authorList>
    </citation>
    <scope>NUCLEOTIDE SEQUENCE [LARGE SCALE GENOMIC DNA]</scope>
    <source>
        <strain evidence="8 9">HYN0043</strain>
    </source>
</reference>
<accession>A0A494VK69</accession>
<dbReference type="SUPFAM" id="SSF47413">
    <property type="entry name" value="lambda repressor-like DNA-binding domains"/>
    <property type="match status" value="1"/>
</dbReference>
<evidence type="ECO:0000313" key="9">
    <source>
        <dbReference type="Proteomes" id="UP000270046"/>
    </source>
</evidence>